<dbReference type="Proteomes" id="UP000054928">
    <property type="component" value="Unassembled WGS sequence"/>
</dbReference>
<name>A0A0P1AI80_PLAHL</name>
<evidence type="ECO:0000256" key="1">
    <source>
        <dbReference type="SAM" id="SignalP"/>
    </source>
</evidence>
<feature type="signal peptide" evidence="1">
    <location>
        <begin position="1"/>
        <end position="19"/>
    </location>
</feature>
<dbReference type="GeneID" id="36406102"/>
<accession>A0A0P1AI80</accession>
<protein>
    <submittedName>
        <fullName evidence="2">RxLR-like protein</fullName>
    </submittedName>
</protein>
<feature type="chain" id="PRO_5006058689" evidence="1">
    <location>
        <begin position="20"/>
        <end position="233"/>
    </location>
</feature>
<sequence>MRVYILSISLLATLNSGVALNMRVEAPQHSEKAKIDHGFTPTLSVDMNEERALNWSNLTLKMLEGLIEKAEDLAKKLSHFTSEFRVIMSLPSINGPTPYHLFSHSFGASLKGKAYETPESVSEHLTKEKKILSEIDIRSLLEVIEDETLRADTLNDMLKSQDATPTPAVFLEKLKSVPKYKDFATDKMEGIFSKWNPKNGVENAFAASRDPKFESLYNQAQARVQDIKNAVKN</sequence>
<reference evidence="3" key="1">
    <citation type="submission" date="2014-09" db="EMBL/GenBank/DDBJ databases">
        <authorList>
            <person name="Sharma Rahul"/>
            <person name="Thines Marco"/>
        </authorList>
    </citation>
    <scope>NUCLEOTIDE SEQUENCE [LARGE SCALE GENOMIC DNA]</scope>
</reference>
<keyword evidence="3" id="KW-1185">Reference proteome</keyword>
<dbReference type="RefSeq" id="XP_024577237.1">
    <property type="nucleotide sequence ID" value="XM_024726573.1"/>
</dbReference>
<evidence type="ECO:0000313" key="2">
    <source>
        <dbReference type="EMBL" id="CEG40868.1"/>
    </source>
</evidence>
<evidence type="ECO:0000313" key="3">
    <source>
        <dbReference type="Proteomes" id="UP000054928"/>
    </source>
</evidence>
<keyword evidence="1" id="KW-0732">Signal</keyword>
<organism evidence="2 3">
    <name type="scientific">Plasmopara halstedii</name>
    <name type="common">Downy mildew of sunflower</name>
    <dbReference type="NCBI Taxonomy" id="4781"/>
    <lineage>
        <taxon>Eukaryota</taxon>
        <taxon>Sar</taxon>
        <taxon>Stramenopiles</taxon>
        <taxon>Oomycota</taxon>
        <taxon>Peronosporomycetes</taxon>
        <taxon>Peronosporales</taxon>
        <taxon>Peronosporaceae</taxon>
        <taxon>Plasmopara</taxon>
    </lineage>
</organism>
<proteinExistence type="predicted"/>
<dbReference type="EMBL" id="CCYD01000523">
    <property type="protein sequence ID" value="CEG40868.1"/>
    <property type="molecule type" value="Genomic_DNA"/>
</dbReference>
<dbReference type="AlphaFoldDB" id="A0A0P1AI80"/>